<dbReference type="SUPFAM" id="SSF51412">
    <property type="entry name" value="Inosine monophosphate dehydrogenase (IMPDH)"/>
    <property type="match status" value="1"/>
</dbReference>
<evidence type="ECO:0000313" key="1">
    <source>
        <dbReference type="EMBL" id="TSJ79125.1"/>
    </source>
</evidence>
<keyword evidence="2" id="KW-1185">Reference proteome</keyword>
<keyword evidence="1" id="KW-0503">Monooxygenase</keyword>
<organism evidence="1 2">
    <name type="scientific">Rariglobus hedericola</name>
    <dbReference type="NCBI Taxonomy" id="2597822"/>
    <lineage>
        <taxon>Bacteria</taxon>
        <taxon>Pseudomonadati</taxon>
        <taxon>Verrucomicrobiota</taxon>
        <taxon>Opitutia</taxon>
        <taxon>Opitutales</taxon>
        <taxon>Opitutaceae</taxon>
        <taxon>Rariglobus</taxon>
    </lineage>
</organism>
<protein>
    <submittedName>
        <fullName evidence="1">Nitronate monooxygenase</fullName>
    </submittedName>
</protein>
<evidence type="ECO:0000313" key="2">
    <source>
        <dbReference type="Proteomes" id="UP000315648"/>
    </source>
</evidence>
<sequence length="484" mass="50964">MSLPIIIQGGMGVGVSNWKLALAVSRQGQLGVVSGTLLTVVLARRLQQGDPGGELRRALANFPFPEMAERVLAAWFVEGGKAADRPFKSVEMPTYTATAAFIELTVIANFVEVFLSKEGHTGVVGINLLEKIQLPTLPSLFGAMLAGVDYVLMGAGIPRTIPGVLDQFAAGEAAEIKIDVSDAAGANEPVLRFDPVTFCGGTAPALKRPRFLAIISSATLATTLARKSTGRVDGFIVEGESAGGHNAPPRGALQLTAQGEPIYGPRDTADLEKIRALGLPFWLAGAHATPGQLAAALAQGATGVQIGTAFAFCEESGIMTALKKQVLSFSFRGTTHLHTDPFASPTGFPFKVLQHSDTLSNTTRYAGRPRVCDLGYLREAFAKPDGTIGYRCGAEPLGNYFRKGGEASSAVGRKCLCNGLLATVGLGQIQGNYREPALITAGADVAHISRYVPAGETLYRAADVLNTVLSRQTQKVLESVTEPK</sequence>
<proteinExistence type="predicted"/>
<dbReference type="OrthoDB" id="9778912at2"/>
<gene>
    <name evidence="1" type="ORF">FPL22_07480</name>
</gene>
<reference evidence="1 2" key="1">
    <citation type="submission" date="2019-07" db="EMBL/GenBank/DDBJ databases">
        <title>Description of 53C-WASEF.</title>
        <authorList>
            <person name="Pitt A."/>
            <person name="Hahn M.W."/>
        </authorList>
    </citation>
    <scope>NUCLEOTIDE SEQUENCE [LARGE SCALE GENOMIC DNA]</scope>
    <source>
        <strain evidence="1 2">53C-WASEF</strain>
    </source>
</reference>
<keyword evidence="1" id="KW-0560">Oxidoreductase</keyword>
<dbReference type="AlphaFoldDB" id="A0A556QR55"/>
<dbReference type="RefSeq" id="WP_144229468.1">
    <property type="nucleotide sequence ID" value="NZ_CBCRVV010000005.1"/>
</dbReference>
<dbReference type="GO" id="GO:0004497">
    <property type="term" value="F:monooxygenase activity"/>
    <property type="evidence" value="ECO:0007669"/>
    <property type="project" value="UniProtKB-KW"/>
</dbReference>
<dbReference type="EMBL" id="VMBG01000001">
    <property type="protein sequence ID" value="TSJ79125.1"/>
    <property type="molecule type" value="Genomic_DNA"/>
</dbReference>
<accession>A0A556QR55</accession>
<dbReference type="InterPro" id="IPR013785">
    <property type="entry name" value="Aldolase_TIM"/>
</dbReference>
<dbReference type="PANTHER" id="PTHR32332:SF33">
    <property type="entry name" value="NITRONATE MONOOXYGENASE DOMAIN-CONTAINING PROTEIN"/>
    <property type="match status" value="1"/>
</dbReference>
<dbReference type="Gene3D" id="3.20.20.70">
    <property type="entry name" value="Aldolase class I"/>
    <property type="match status" value="2"/>
</dbReference>
<dbReference type="Pfam" id="PF03060">
    <property type="entry name" value="NMO"/>
    <property type="match status" value="1"/>
</dbReference>
<dbReference type="PANTHER" id="PTHR32332">
    <property type="entry name" value="2-NITROPROPANE DIOXYGENASE"/>
    <property type="match status" value="1"/>
</dbReference>
<dbReference type="Proteomes" id="UP000315648">
    <property type="component" value="Unassembled WGS sequence"/>
</dbReference>
<comment type="caution">
    <text evidence="1">The sequence shown here is derived from an EMBL/GenBank/DDBJ whole genome shotgun (WGS) entry which is preliminary data.</text>
</comment>
<name>A0A556QR55_9BACT</name>